<dbReference type="PANTHER" id="PTHR36715:SF1">
    <property type="entry name" value="PROTEIN, PUTATIVE-RELATED"/>
    <property type="match status" value="1"/>
</dbReference>
<gene>
    <name evidence="1" type="ORF">KIW84_066065</name>
</gene>
<comment type="caution">
    <text evidence="1">The sequence shown here is derived from an EMBL/GenBank/DDBJ whole genome shotgun (WGS) entry which is preliminary data.</text>
</comment>
<dbReference type="AlphaFoldDB" id="A0A9D5AB56"/>
<evidence type="ECO:0000313" key="1">
    <source>
        <dbReference type="EMBL" id="KAI5401453.1"/>
    </source>
</evidence>
<dbReference type="PANTHER" id="PTHR36715">
    <property type="entry name" value="BNAANNG41370D PROTEIN"/>
    <property type="match status" value="1"/>
</dbReference>
<evidence type="ECO:0000313" key="2">
    <source>
        <dbReference type="Proteomes" id="UP001058974"/>
    </source>
</evidence>
<sequence length="148" mass="16197">MFSLSEITNSKSVVKLWDSLGFGLGFGLDDCDSSYDGGIVAAYSADEKLSASSSEVTDSSGENSSGNMALRIWDTRVRRRIPAMIGEWVPGIGKAVGIVSGGEQKVYVRDDGRYELTVGDMRNVMSPLENVTESQLDLWWPNSYMLKI</sequence>
<keyword evidence="2" id="KW-1185">Reference proteome</keyword>
<protein>
    <submittedName>
        <fullName evidence="1">Uncharacterized protein</fullName>
    </submittedName>
</protein>
<organism evidence="1 2">
    <name type="scientific">Pisum sativum</name>
    <name type="common">Garden pea</name>
    <name type="synonym">Lathyrus oleraceus</name>
    <dbReference type="NCBI Taxonomy" id="3888"/>
    <lineage>
        <taxon>Eukaryota</taxon>
        <taxon>Viridiplantae</taxon>
        <taxon>Streptophyta</taxon>
        <taxon>Embryophyta</taxon>
        <taxon>Tracheophyta</taxon>
        <taxon>Spermatophyta</taxon>
        <taxon>Magnoliopsida</taxon>
        <taxon>eudicotyledons</taxon>
        <taxon>Gunneridae</taxon>
        <taxon>Pentapetalae</taxon>
        <taxon>rosids</taxon>
        <taxon>fabids</taxon>
        <taxon>Fabales</taxon>
        <taxon>Fabaceae</taxon>
        <taxon>Papilionoideae</taxon>
        <taxon>50 kb inversion clade</taxon>
        <taxon>NPAAA clade</taxon>
        <taxon>Hologalegina</taxon>
        <taxon>IRL clade</taxon>
        <taxon>Fabeae</taxon>
        <taxon>Lathyrus</taxon>
    </lineage>
</organism>
<accession>A0A9D5AB56</accession>
<dbReference type="EMBL" id="JAMSHJ010000006">
    <property type="protein sequence ID" value="KAI5401453.1"/>
    <property type="molecule type" value="Genomic_DNA"/>
</dbReference>
<dbReference type="OrthoDB" id="1662399at2759"/>
<reference evidence="1 2" key="1">
    <citation type="journal article" date="2022" name="Nat. Genet.">
        <title>Improved pea reference genome and pan-genome highlight genomic features and evolutionary characteristics.</title>
        <authorList>
            <person name="Yang T."/>
            <person name="Liu R."/>
            <person name="Luo Y."/>
            <person name="Hu S."/>
            <person name="Wang D."/>
            <person name="Wang C."/>
            <person name="Pandey M.K."/>
            <person name="Ge S."/>
            <person name="Xu Q."/>
            <person name="Li N."/>
            <person name="Li G."/>
            <person name="Huang Y."/>
            <person name="Saxena R.K."/>
            <person name="Ji Y."/>
            <person name="Li M."/>
            <person name="Yan X."/>
            <person name="He Y."/>
            <person name="Liu Y."/>
            <person name="Wang X."/>
            <person name="Xiang C."/>
            <person name="Varshney R.K."/>
            <person name="Ding H."/>
            <person name="Gao S."/>
            <person name="Zong X."/>
        </authorList>
    </citation>
    <scope>NUCLEOTIDE SEQUENCE [LARGE SCALE GENOMIC DNA]</scope>
    <source>
        <strain evidence="1 2">cv. Zhongwan 6</strain>
    </source>
</reference>
<dbReference type="Gramene" id="Psat06G0606500-T1">
    <property type="protein sequence ID" value="KAI5401453.1"/>
    <property type="gene ID" value="KIW84_066065"/>
</dbReference>
<name>A0A9D5AB56_PEA</name>
<dbReference type="Proteomes" id="UP001058974">
    <property type="component" value="Chromosome 6"/>
</dbReference>
<proteinExistence type="predicted"/>